<dbReference type="EMBL" id="VDFC01000030">
    <property type="protein sequence ID" value="KAA0940251.1"/>
    <property type="molecule type" value="Genomic_DNA"/>
</dbReference>
<proteinExistence type="predicted"/>
<accession>A0A5B0BFF7</accession>
<reference evidence="1 2" key="1">
    <citation type="submission" date="2019-05" db="EMBL/GenBank/DDBJ databases">
        <authorList>
            <person name="Hariharan J."/>
            <person name="Choudoir M.J."/>
            <person name="Diebold P."/>
            <person name="Panke-Buisse K."/>
            <person name="Buckley D.H."/>
        </authorList>
    </citation>
    <scope>NUCLEOTIDE SEQUENCE [LARGE SCALE GENOMIC DNA]</scope>
    <source>
        <strain evidence="1 2">SUN51</strain>
    </source>
</reference>
<dbReference type="OrthoDB" id="4217085at2"/>
<sequence>MPLPHFVLSRSQQHMLAEALLRPLWDPAGGEAAEAELLARGLDPEEIRAEAPDLIFLKLLVRDGGLLSVTGLGAAVHYRTAFEAAEERLAATVRLMESAEGVPPRLARAVRRLAHGSVRFDEAIEELEHTD</sequence>
<evidence type="ECO:0000313" key="2">
    <source>
        <dbReference type="Proteomes" id="UP000324965"/>
    </source>
</evidence>
<organism evidence="1 2">
    <name type="scientific">Streptomyces apricus</name>
    <dbReference type="NCBI Taxonomy" id="1828112"/>
    <lineage>
        <taxon>Bacteria</taxon>
        <taxon>Bacillati</taxon>
        <taxon>Actinomycetota</taxon>
        <taxon>Actinomycetes</taxon>
        <taxon>Kitasatosporales</taxon>
        <taxon>Streptomycetaceae</taxon>
        <taxon>Streptomyces</taxon>
    </lineage>
</organism>
<comment type="caution">
    <text evidence="1">The sequence shown here is derived from an EMBL/GenBank/DDBJ whole genome shotgun (WGS) entry which is preliminary data.</text>
</comment>
<keyword evidence="2" id="KW-1185">Reference proteome</keyword>
<dbReference type="Proteomes" id="UP000324965">
    <property type="component" value="Unassembled WGS sequence"/>
</dbReference>
<protein>
    <submittedName>
        <fullName evidence="1">Uncharacterized protein</fullName>
    </submittedName>
</protein>
<evidence type="ECO:0000313" key="1">
    <source>
        <dbReference type="EMBL" id="KAA0940251.1"/>
    </source>
</evidence>
<name>A0A5B0BFF7_9ACTN</name>
<dbReference type="AlphaFoldDB" id="A0A5B0BFF7"/>
<gene>
    <name evidence="1" type="ORF">FGF04_10440</name>
</gene>
<dbReference type="RefSeq" id="WP_149511007.1">
    <property type="nucleotide sequence ID" value="NZ_VDFC01000030.1"/>
</dbReference>